<dbReference type="GO" id="GO:0006355">
    <property type="term" value="P:regulation of DNA-templated transcription"/>
    <property type="evidence" value="ECO:0007669"/>
    <property type="project" value="InterPro"/>
</dbReference>
<reference evidence="2" key="1">
    <citation type="journal article" date="1997" name="Appl. Environ. Microbiol.">
        <title>Sequence analysis and characterization of pOM1, a small cryptic plasmid from Butyrivibrio fibrisolvens, and its use in construction of a new family of cloning vectors for Butyrivibrios.</title>
        <authorList>
            <person name="Hefford M.A."/>
            <person name="Kobayashi Y."/>
            <person name="Allard S.E."/>
            <person name="Forster R.J."/>
            <person name="Teather R.M."/>
        </authorList>
    </citation>
    <scope>NUCLEOTIDE SEQUENCE</scope>
    <source>
        <plasmid evidence="2">pOM1</plasmid>
    </source>
</reference>
<geneLocation type="plasmid" evidence="2">
    <name>pOM1</name>
</geneLocation>
<name>Q52051_BUTFI</name>
<protein>
    <submittedName>
        <fullName evidence="2">Plasmid replication control protein</fullName>
    </submittedName>
</protein>
<accession>Q52051</accession>
<feature type="domain" description="HTH crp-type" evidence="1">
    <location>
        <begin position="77"/>
        <end position="125"/>
    </location>
</feature>
<dbReference type="CDD" id="cd00092">
    <property type="entry name" value="HTH_CRP"/>
    <property type="match status" value="1"/>
</dbReference>
<dbReference type="GO" id="GO:0003677">
    <property type="term" value="F:DNA binding"/>
    <property type="evidence" value="ECO:0007669"/>
    <property type="project" value="InterPro"/>
</dbReference>
<dbReference type="AlphaFoldDB" id="Q52051"/>
<organism evidence="2">
    <name type="scientific">Butyrivibrio fibrisolvens</name>
    <dbReference type="NCBI Taxonomy" id="831"/>
    <lineage>
        <taxon>Bacteria</taxon>
        <taxon>Bacillati</taxon>
        <taxon>Bacillota</taxon>
        <taxon>Clostridia</taxon>
        <taxon>Lachnospirales</taxon>
        <taxon>Lachnospiraceae</taxon>
        <taxon>Butyrivibrio</taxon>
    </lineage>
</organism>
<dbReference type="GO" id="GO:0006276">
    <property type="term" value="P:plasmid maintenance"/>
    <property type="evidence" value="ECO:0007669"/>
    <property type="project" value="InterPro"/>
</dbReference>
<evidence type="ECO:0000313" key="2">
    <source>
        <dbReference type="EMBL" id="AAB57762.1"/>
    </source>
</evidence>
<gene>
    <name evidence="2" type="primary">rep</name>
</gene>
<proteinExistence type="predicted"/>
<dbReference type="InterPro" id="IPR008813">
    <property type="entry name" value="Plasmid_replication_RepL"/>
</dbReference>
<dbReference type="InterPro" id="IPR012318">
    <property type="entry name" value="HTH_CRP"/>
</dbReference>
<dbReference type="EMBL" id="L31579">
    <property type="protein sequence ID" value="AAB57762.1"/>
    <property type="molecule type" value="Genomic_DNA"/>
</dbReference>
<dbReference type="SMART" id="SM00419">
    <property type="entry name" value="HTH_CRP"/>
    <property type="match status" value="1"/>
</dbReference>
<dbReference type="Pfam" id="PF05732">
    <property type="entry name" value="RepL"/>
    <property type="match status" value="1"/>
</dbReference>
<dbReference type="InterPro" id="IPR036390">
    <property type="entry name" value="WH_DNA-bd_sf"/>
</dbReference>
<evidence type="ECO:0000259" key="1">
    <source>
        <dbReference type="SMART" id="SM00419"/>
    </source>
</evidence>
<sequence length="208" mass="23388">MAKNELSQHVTTKKVKAIGTETYINVATGEAEEFQVTKIEERDFNFTKVWIRNFVATLDLVGNQKTRLVYWIIDNLNHNNQLICTNRLMAEETGISLATVSVTMKALQDANFLKKQANGVYVINPDILFKGTQKARLNILNQFSELGAEPQELSDEQKIQNITKTIAQLSKQLEALQSKSSVVDTEIEGQYTLLPDGSIVQKAVNKKE</sequence>
<keyword evidence="2" id="KW-0614">Plasmid</keyword>
<dbReference type="GO" id="GO:0006260">
    <property type="term" value="P:DNA replication"/>
    <property type="evidence" value="ECO:0007669"/>
    <property type="project" value="InterPro"/>
</dbReference>
<dbReference type="SUPFAM" id="SSF46785">
    <property type="entry name" value="Winged helix' DNA-binding domain"/>
    <property type="match status" value="1"/>
</dbReference>